<dbReference type="Gene3D" id="1.10.390.10">
    <property type="entry name" value="Neutral Protease Domain 2"/>
    <property type="match status" value="1"/>
</dbReference>
<dbReference type="Pfam" id="PF05299">
    <property type="entry name" value="Peptidase_M61"/>
    <property type="match status" value="1"/>
</dbReference>
<comment type="caution">
    <text evidence="4">The sequence shown here is derived from an EMBL/GenBank/DDBJ whole genome shotgun (WGS) entry which is preliminary data.</text>
</comment>
<dbReference type="Gene3D" id="2.60.40.3650">
    <property type="match status" value="1"/>
</dbReference>
<keyword evidence="5" id="KW-1185">Reference proteome</keyword>
<feature type="signal peptide" evidence="1">
    <location>
        <begin position="1"/>
        <end position="22"/>
    </location>
</feature>
<name>A0A6N8JCR9_9BACT</name>
<gene>
    <name evidence="4" type="ORF">GO495_16205</name>
</gene>
<dbReference type="InterPro" id="IPR024191">
    <property type="entry name" value="Peptidase_M61"/>
</dbReference>
<proteinExistence type="predicted"/>
<reference evidence="4 5" key="1">
    <citation type="submission" date="2019-12" db="EMBL/GenBank/DDBJ databases">
        <title>The draft genomic sequence of strain Chitinophaga oryziterrae JCM 16595.</title>
        <authorList>
            <person name="Zhang X."/>
        </authorList>
    </citation>
    <scope>NUCLEOTIDE SEQUENCE [LARGE SCALE GENOMIC DNA]</scope>
    <source>
        <strain evidence="4 5">JCM 16595</strain>
    </source>
</reference>
<feature type="domain" description="Peptidase M61 N-terminal" evidence="3">
    <location>
        <begin position="26"/>
        <end position="191"/>
    </location>
</feature>
<organism evidence="4 5">
    <name type="scientific">Chitinophaga oryziterrae</name>
    <dbReference type="NCBI Taxonomy" id="1031224"/>
    <lineage>
        <taxon>Bacteria</taxon>
        <taxon>Pseudomonadati</taxon>
        <taxon>Bacteroidota</taxon>
        <taxon>Chitinophagia</taxon>
        <taxon>Chitinophagales</taxon>
        <taxon>Chitinophagaceae</taxon>
        <taxon>Chitinophaga</taxon>
    </lineage>
</organism>
<dbReference type="OrthoDB" id="9778516at2"/>
<evidence type="ECO:0000259" key="3">
    <source>
        <dbReference type="Pfam" id="PF17899"/>
    </source>
</evidence>
<evidence type="ECO:0000313" key="4">
    <source>
        <dbReference type="EMBL" id="MVT42136.1"/>
    </source>
</evidence>
<dbReference type="InterPro" id="IPR040756">
    <property type="entry name" value="Peptidase_M61_N"/>
</dbReference>
<dbReference type="Proteomes" id="UP000468388">
    <property type="component" value="Unassembled WGS sequence"/>
</dbReference>
<dbReference type="PIRSF" id="PIRSF016493">
    <property type="entry name" value="Glycyl_aminpptds"/>
    <property type="match status" value="1"/>
</dbReference>
<dbReference type="SUPFAM" id="SSF55486">
    <property type="entry name" value="Metalloproteases ('zincins'), catalytic domain"/>
    <property type="match status" value="1"/>
</dbReference>
<dbReference type="AlphaFoldDB" id="A0A6N8JCR9"/>
<dbReference type="EMBL" id="WRXO01000004">
    <property type="protein sequence ID" value="MVT42136.1"/>
    <property type="molecule type" value="Genomic_DNA"/>
</dbReference>
<dbReference type="InterPro" id="IPR007963">
    <property type="entry name" value="Peptidase_M61_catalytic"/>
</dbReference>
<feature type="domain" description="Peptidase M61 catalytic" evidence="2">
    <location>
        <begin position="282"/>
        <end position="400"/>
    </location>
</feature>
<evidence type="ECO:0000313" key="5">
    <source>
        <dbReference type="Proteomes" id="UP000468388"/>
    </source>
</evidence>
<protein>
    <submittedName>
        <fullName evidence="4">M61 family peptidase</fullName>
    </submittedName>
</protein>
<dbReference type="Pfam" id="PF17899">
    <property type="entry name" value="Peptidase_M61_N"/>
    <property type="match status" value="1"/>
</dbReference>
<evidence type="ECO:0000256" key="1">
    <source>
        <dbReference type="SAM" id="SignalP"/>
    </source>
</evidence>
<sequence length="507" mass="57777">MTNKIPVLYLILCLGTAISTQAQMTFKVTMENPSGHLYHVSLQYSHAKKEDLDFKMCTWTPGFYEIVDFAAAVKDFKATTSDGQPLVWEKDSSTWKVHATNKDVLISYDVKAVEPFIGNVNLDENYGYIIPGGLFMYLEKELRHPVTIEMQPYSGWNKFVATGLDTIPGKSNVFYAADFDILYDSPLLMGKLEVFPSFTVKGIPHQFIGYNLGEFDRNQFMADLRKIVEHTSDIIGDIPYSHYTFLGVGHKGGGSGGIEHLNSASLLIGSKNLMTPGHKEDFYNFLSHEYFHLYNVKRIRPIELGPFDYSKENYTNLLWISEGFTDYYAFLGVRAAGLSDDEYVLKGLQQHIKNYEDVSGHLYQSAAAASRGIWTIRGNPFTRTDKERDSTISVYDKGCILGLMIDFKIRHETANKHSLDDVMKALYKKYYQKRKRGFTDQEFQKECERIAGVPLPEVFSYANTVTAVNYPKYFAYAGLDIDTAFKITPMQHPTALQYAIYTSWLHR</sequence>
<feature type="chain" id="PRO_5027119709" evidence="1">
    <location>
        <begin position="23"/>
        <end position="507"/>
    </location>
</feature>
<dbReference type="RefSeq" id="WP_157300766.1">
    <property type="nucleotide sequence ID" value="NZ_BAAAZB010000005.1"/>
</dbReference>
<evidence type="ECO:0000259" key="2">
    <source>
        <dbReference type="Pfam" id="PF05299"/>
    </source>
</evidence>
<dbReference type="InterPro" id="IPR027268">
    <property type="entry name" value="Peptidase_M4/M1_CTD_sf"/>
</dbReference>
<keyword evidence="1" id="KW-0732">Signal</keyword>
<accession>A0A6N8JCR9</accession>